<name>A0A176VU01_MARPO</name>
<keyword evidence="4" id="KW-1185">Reference proteome</keyword>
<evidence type="ECO:0000256" key="2">
    <source>
        <dbReference type="SAM" id="SignalP"/>
    </source>
</evidence>
<reference evidence="3" key="1">
    <citation type="submission" date="2016-03" db="EMBL/GenBank/DDBJ databases">
        <title>Mechanisms controlling the formation of the plant cell surface in tip-growing cells are functionally conserved among land plants.</title>
        <authorList>
            <person name="Honkanen S."/>
            <person name="Jones V.A."/>
            <person name="Morieri G."/>
            <person name="Champion C."/>
            <person name="Hetherington A.J."/>
            <person name="Kelly S."/>
            <person name="Saint-Marcoux D."/>
            <person name="Proust H."/>
            <person name="Prescott H."/>
            <person name="Dolan L."/>
        </authorList>
    </citation>
    <scope>NUCLEOTIDE SEQUENCE [LARGE SCALE GENOMIC DNA]</scope>
    <source>
        <tissue evidence="3">Whole gametophyte</tissue>
    </source>
</reference>
<comment type="caution">
    <text evidence="3">The sequence shown here is derived from an EMBL/GenBank/DDBJ whole genome shotgun (WGS) entry which is preliminary data.</text>
</comment>
<evidence type="ECO:0000256" key="1">
    <source>
        <dbReference type="SAM" id="Phobius"/>
    </source>
</evidence>
<accession>A0A176VU01</accession>
<keyword evidence="1" id="KW-1133">Transmembrane helix</keyword>
<keyword evidence="2" id="KW-0732">Signal</keyword>
<feature type="transmembrane region" description="Helical" evidence="1">
    <location>
        <begin position="56"/>
        <end position="73"/>
    </location>
</feature>
<feature type="chain" id="PRO_5008052100" evidence="2">
    <location>
        <begin position="33"/>
        <end position="197"/>
    </location>
</feature>
<keyword evidence="1" id="KW-0812">Transmembrane</keyword>
<evidence type="ECO:0000313" key="3">
    <source>
        <dbReference type="EMBL" id="OAE23625.1"/>
    </source>
</evidence>
<organism evidence="3 4">
    <name type="scientific">Marchantia polymorpha subsp. ruderalis</name>
    <dbReference type="NCBI Taxonomy" id="1480154"/>
    <lineage>
        <taxon>Eukaryota</taxon>
        <taxon>Viridiplantae</taxon>
        <taxon>Streptophyta</taxon>
        <taxon>Embryophyta</taxon>
        <taxon>Marchantiophyta</taxon>
        <taxon>Marchantiopsida</taxon>
        <taxon>Marchantiidae</taxon>
        <taxon>Marchantiales</taxon>
        <taxon>Marchantiaceae</taxon>
        <taxon>Marchantia</taxon>
    </lineage>
</organism>
<feature type="signal peptide" evidence="2">
    <location>
        <begin position="1"/>
        <end position="32"/>
    </location>
</feature>
<evidence type="ECO:0000313" key="4">
    <source>
        <dbReference type="Proteomes" id="UP000077202"/>
    </source>
</evidence>
<gene>
    <name evidence="3" type="ORF">AXG93_4316s1600</name>
</gene>
<proteinExistence type="predicted"/>
<keyword evidence="1" id="KW-0472">Membrane</keyword>
<sequence length="197" mass="21708">MASNMGAFAKMIIVAFLAMLVLVSVENTGVYAQEAPAPGPEMGPDSASPGSLLMSLVYPAVVAMLSFAAANAFHRGKFHDELSLIVLKLDFCFDYGLAEVNTHSFLSREFRDSTVPGERNLYSSWQSDEADMGFRRAGPLHLELDWFRSVDSTLRGDMQTALEHCSLYLPRAKRSFESTPPREHCEAVSAGYLADQF</sequence>
<dbReference type="Proteomes" id="UP000077202">
    <property type="component" value="Unassembled WGS sequence"/>
</dbReference>
<dbReference type="EMBL" id="LVLJ01002823">
    <property type="protein sequence ID" value="OAE23625.1"/>
    <property type="molecule type" value="Genomic_DNA"/>
</dbReference>
<protein>
    <submittedName>
        <fullName evidence="3">Uncharacterized protein</fullName>
    </submittedName>
</protein>
<dbReference type="AlphaFoldDB" id="A0A176VU01"/>